<dbReference type="AlphaFoldDB" id="A0A9D4N991"/>
<dbReference type="Proteomes" id="UP000828390">
    <property type="component" value="Unassembled WGS sequence"/>
</dbReference>
<reference evidence="1" key="1">
    <citation type="journal article" date="2019" name="bioRxiv">
        <title>The Genome of the Zebra Mussel, Dreissena polymorpha: A Resource for Invasive Species Research.</title>
        <authorList>
            <person name="McCartney M.A."/>
            <person name="Auch B."/>
            <person name="Kono T."/>
            <person name="Mallez S."/>
            <person name="Zhang Y."/>
            <person name="Obille A."/>
            <person name="Becker A."/>
            <person name="Abrahante J.E."/>
            <person name="Garbe J."/>
            <person name="Badalamenti J.P."/>
            <person name="Herman A."/>
            <person name="Mangelson H."/>
            <person name="Liachko I."/>
            <person name="Sullivan S."/>
            <person name="Sone E.D."/>
            <person name="Koren S."/>
            <person name="Silverstein K.A.T."/>
            <person name="Beckman K.B."/>
            <person name="Gohl D.M."/>
        </authorList>
    </citation>
    <scope>NUCLEOTIDE SEQUENCE</scope>
    <source>
        <strain evidence="1">Duluth1</strain>
        <tissue evidence="1">Whole animal</tissue>
    </source>
</reference>
<accession>A0A9D4N991</accession>
<evidence type="ECO:0000313" key="1">
    <source>
        <dbReference type="EMBL" id="KAH3890171.1"/>
    </source>
</evidence>
<keyword evidence="2" id="KW-1185">Reference proteome</keyword>
<gene>
    <name evidence="1" type="ORF">DPMN_014243</name>
</gene>
<dbReference type="EMBL" id="JAIWYP010000001">
    <property type="protein sequence ID" value="KAH3890171.1"/>
    <property type="molecule type" value="Genomic_DNA"/>
</dbReference>
<name>A0A9D4N991_DREPO</name>
<comment type="caution">
    <text evidence="1">The sequence shown here is derived from an EMBL/GenBank/DDBJ whole genome shotgun (WGS) entry which is preliminary data.</text>
</comment>
<proteinExistence type="predicted"/>
<organism evidence="1 2">
    <name type="scientific">Dreissena polymorpha</name>
    <name type="common">Zebra mussel</name>
    <name type="synonym">Mytilus polymorpha</name>
    <dbReference type="NCBI Taxonomy" id="45954"/>
    <lineage>
        <taxon>Eukaryota</taxon>
        <taxon>Metazoa</taxon>
        <taxon>Spiralia</taxon>
        <taxon>Lophotrochozoa</taxon>
        <taxon>Mollusca</taxon>
        <taxon>Bivalvia</taxon>
        <taxon>Autobranchia</taxon>
        <taxon>Heteroconchia</taxon>
        <taxon>Euheterodonta</taxon>
        <taxon>Imparidentia</taxon>
        <taxon>Neoheterodontei</taxon>
        <taxon>Myida</taxon>
        <taxon>Dreissenoidea</taxon>
        <taxon>Dreissenidae</taxon>
        <taxon>Dreissena</taxon>
    </lineage>
</organism>
<sequence length="60" mass="6411">MVDSLGGPSGVYNILSTFNLKTKSDTNLKIMEQPAGEVIEQVATESARIEASDAILNEIT</sequence>
<evidence type="ECO:0000313" key="2">
    <source>
        <dbReference type="Proteomes" id="UP000828390"/>
    </source>
</evidence>
<protein>
    <submittedName>
        <fullName evidence="1">Uncharacterized protein</fullName>
    </submittedName>
</protein>
<reference evidence="1" key="2">
    <citation type="submission" date="2020-11" db="EMBL/GenBank/DDBJ databases">
        <authorList>
            <person name="McCartney M.A."/>
            <person name="Auch B."/>
            <person name="Kono T."/>
            <person name="Mallez S."/>
            <person name="Becker A."/>
            <person name="Gohl D.M."/>
            <person name="Silverstein K.A.T."/>
            <person name="Koren S."/>
            <person name="Bechman K.B."/>
            <person name="Herman A."/>
            <person name="Abrahante J.E."/>
            <person name="Garbe J."/>
        </authorList>
    </citation>
    <scope>NUCLEOTIDE SEQUENCE</scope>
    <source>
        <strain evidence="1">Duluth1</strain>
        <tissue evidence="1">Whole animal</tissue>
    </source>
</reference>